<proteinExistence type="predicted"/>
<dbReference type="OrthoDB" id="1877767at2759"/>
<dbReference type="PANTHER" id="PTHR21860">
    <property type="entry name" value="TRANSCRIPTION INITIATION FACTOR IIIC TFIIIC , POLYPEPTIDE 6-RELATED"/>
    <property type="match status" value="1"/>
</dbReference>
<dbReference type="STRING" id="29655.A0A0K9PDX2"/>
<dbReference type="Pfam" id="PF10419">
    <property type="entry name" value="TFIIIC_sub6"/>
    <property type="match status" value="1"/>
</dbReference>
<reference evidence="3" key="1">
    <citation type="journal article" date="2016" name="Nature">
        <title>The genome of the seagrass Zostera marina reveals angiosperm adaptation to the sea.</title>
        <authorList>
            <person name="Olsen J.L."/>
            <person name="Rouze P."/>
            <person name="Verhelst B."/>
            <person name="Lin Y.-C."/>
            <person name="Bayer T."/>
            <person name="Collen J."/>
            <person name="Dattolo E."/>
            <person name="De Paoli E."/>
            <person name="Dittami S."/>
            <person name="Maumus F."/>
            <person name="Michel G."/>
            <person name="Kersting A."/>
            <person name="Lauritano C."/>
            <person name="Lohaus R."/>
            <person name="Toepel M."/>
            <person name="Tonon T."/>
            <person name="Vanneste K."/>
            <person name="Amirebrahimi M."/>
            <person name="Brakel J."/>
            <person name="Bostroem C."/>
            <person name="Chovatia M."/>
            <person name="Grimwood J."/>
            <person name="Jenkins J.W."/>
            <person name="Jueterbock A."/>
            <person name="Mraz A."/>
            <person name="Stam W.T."/>
            <person name="Tice H."/>
            <person name="Bornberg-Bauer E."/>
            <person name="Green P.J."/>
            <person name="Pearson G.A."/>
            <person name="Procaccini G."/>
            <person name="Duarte C.M."/>
            <person name="Schmutz J."/>
            <person name="Reusch T.B.H."/>
            <person name="Van de Peer Y."/>
        </authorList>
    </citation>
    <scope>NUCLEOTIDE SEQUENCE [LARGE SCALE GENOMIC DNA]</scope>
    <source>
        <strain evidence="3">cv. Finnish</strain>
    </source>
</reference>
<dbReference type="PANTHER" id="PTHR21860:SF2">
    <property type="entry name" value="GENERAL TRANSCRIPTION FACTOR 3C POLYPEPTIDE 6"/>
    <property type="match status" value="1"/>
</dbReference>
<evidence type="ECO:0000313" key="2">
    <source>
        <dbReference type="EMBL" id="KMZ67154.1"/>
    </source>
</evidence>
<gene>
    <name evidence="2" type="ORF">ZOSMA_277G00160</name>
</gene>
<feature type="domain" description="Transcription factor TFIIIC triple barrel" evidence="1">
    <location>
        <begin position="12"/>
        <end position="124"/>
    </location>
</feature>
<evidence type="ECO:0000313" key="3">
    <source>
        <dbReference type="Proteomes" id="UP000036987"/>
    </source>
</evidence>
<dbReference type="InterPro" id="IPR019481">
    <property type="entry name" value="TFIIIC_triple_barrel"/>
</dbReference>
<organism evidence="2 3">
    <name type="scientific">Zostera marina</name>
    <name type="common">Eelgrass</name>
    <dbReference type="NCBI Taxonomy" id="29655"/>
    <lineage>
        <taxon>Eukaryota</taxon>
        <taxon>Viridiplantae</taxon>
        <taxon>Streptophyta</taxon>
        <taxon>Embryophyta</taxon>
        <taxon>Tracheophyta</taxon>
        <taxon>Spermatophyta</taxon>
        <taxon>Magnoliopsida</taxon>
        <taxon>Liliopsida</taxon>
        <taxon>Zosteraceae</taxon>
        <taxon>Zostera</taxon>
    </lineage>
</organism>
<dbReference type="Proteomes" id="UP000036987">
    <property type="component" value="Unassembled WGS sequence"/>
</dbReference>
<dbReference type="GO" id="GO:0000127">
    <property type="term" value="C:transcription factor TFIIIC complex"/>
    <property type="evidence" value="ECO:0000318"/>
    <property type="project" value="GO_Central"/>
</dbReference>
<dbReference type="OMA" id="TYEETIG"/>
<name>A0A0K9PDX2_ZOSMR</name>
<protein>
    <submittedName>
        <fullName evidence="2">Transcription factor TFIIIC, tau55-related protein</fullName>
    </submittedName>
</protein>
<evidence type="ECO:0000259" key="1">
    <source>
        <dbReference type="Pfam" id="PF10419"/>
    </source>
</evidence>
<dbReference type="Gene3D" id="2.60.40.4370">
    <property type="match status" value="1"/>
</dbReference>
<keyword evidence="3" id="KW-1185">Reference proteome</keyword>
<sequence>MEANMEVNEPSEDEGEYILMDFEDIDGEIDISAGTPYVLTDLDTLNPILVIGDNIKLIGEYQETVGTCIIFNESGCKEPMVHPETEPSELNLFQEKCIIDDTNPTKQVKPVTTLQRILKFKLAEENTASTAKSN</sequence>
<comment type="caution">
    <text evidence="2">The sequence shown here is derived from an EMBL/GenBank/DDBJ whole genome shotgun (WGS) entry which is preliminary data.</text>
</comment>
<accession>A0A0K9PDX2</accession>
<dbReference type="EMBL" id="LFYR01000929">
    <property type="protein sequence ID" value="KMZ67154.1"/>
    <property type="molecule type" value="Genomic_DNA"/>
</dbReference>
<dbReference type="GO" id="GO:0006383">
    <property type="term" value="P:transcription by RNA polymerase III"/>
    <property type="evidence" value="ECO:0000318"/>
    <property type="project" value="GO_Central"/>
</dbReference>
<dbReference type="InterPro" id="IPR042771">
    <property type="entry name" value="GTF3C6-like"/>
</dbReference>
<dbReference type="AlphaFoldDB" id="A0A0K9PDX2"/>